<feature type="transmembrane region" description="Helical" evidence="10">
    <location>
        <begin position="21"/>
        <end position="47"/>
    </location>
</feature>
<dbReference type="Pfam" id="PF00001">
    <property type="entry name" value="7tm_1"/>
    <property type="match status" value="1"/>
</dbReference>
<evidence type="ECO:0000256" key="10">
    <source>
        <dbReference type="SAM" id="Phobius"/>
    </source>
</evidence>
<comment type="caution">
    <text evidence="12">The sequence shown here is derived from an EMBL/GenBank/DDBJ whole genome shotgun (WGS) entry which is preliminary data.</text>
</comment>
<feature type="transmembrane region" description="Helical" evidence="10">
    <location>
        <begin position="167"/>
        <end position="192"/>
    </location>
</feature>
<dbReference type="GO" id="GO:0004930">
    <property type="term" value="F:G protein-coupled receptor activity"/>
    <property type="evidence" value="ECO:0007669"/>
    <property type="project" value="UniProtKB-KW"/>
</dbReference>
<keyword evidence="6 10" id="KW-0472">Membrane</keyword>
<organism evidence="12 13">
    <name type="scientific">Pocillopora damicornis</name>
    <name type="common">Cauliflower coral</name>
    <name type="synonym">Millepora damicornis</name>
    <dbReference type="NCBI Taxonomy" id="46731"/>
    <lineage>
        <taxon>Eukaryota</taxon>
        <taxon>Metazoa</taxon>
        <taxon>Cnidaria</taxon>
        <taxon>Anthozoa</taxon>
        <taxon>Hexacorallia</taxon>
        <taxon>Scleractinia</taxon>
        <taxon>Astrocoeniina</taxon>
        <taxon>Pocilloporidae</taxon>
        <taxon>Pocillopora</taxon>
    </lineage>
</organism>
<feature type="transmembrane region" description="Helical" evidence="10">
    <location>
        <begin position="103"/>
        <end position="123"/>
    </location>
</feature>
<evidence type="ECO:0000256" key="7">
    <source>
        <dbReference type="ARBA" id="ARBA00023170"/>
    </source>
</evidence>
<keyword evidence="4 10" id="KW-1133">Transmembrane helix</keyword>
<dbReference type="STRING" id="46731.A0A3M6UVD7"/>
<protein>
    <recommendedName>
        <fullName evidence="11">G-protein coupled receptors family 1 profile domain-containing protein</fullName>
    </recommendedName>
</protein>
<feature type="transmembrane region" description="Helical" evidence="10">
    <location>
        <begin position="213"/>
        <end position="240"/>
    </location>
</feature>
<evidence type="ECO:0000256" key="1">
    <source>
        <dbReference type="ARBA" id="ARBA00004651"/>
    </source>
</evidence>
<keyword evidence="3 10" id="KW-0812">Transmembrane</keyword>
<dbReference type="OrthoDB" id="10071887at2759"/>
<sequence>MMNNSTSAQGRATGTVTSVEAVLWGTSFGVVAFMIILSNSVSIAAFVKAKPRRKHTHYFLINLSVADFMVGTVSVPLFISYLVNPQMWTSSLTMPMVHSTVDILSGLTSVFTLAIVSIERLLAVSIPFKYRLIPTYAYFCCIAATWGLSGSVAAMSIAFYLRIVKEAFYIVVILSLSLSLSVACFAYIAIIYKINQKNNSAKNAKDLTVERRLSMTLFFITTIFVVSWLPFQLVFILVHFCKTCRFSVNTVFFTKLLHYSNSFMNTAVYSFRIPEFKEALKEIFSRSSSRSGVNDMHLKEITYDSSTSVTRLTLHSPLINSNKTSSSSLSKTVEVSSMDGNQTMANSLLRNV</sequence>
<reference evidence="12 13" key="1">
    <citation type="journal article" date="2018" name="Sci. Rep.">
        <title>Comparative analysis of the Pocillopora damicornis genome highlights role of immune system in coral evolution.</title>
        <authorList>
            <person name="Cunning R."/>
            <person name="Bay R.A."/>
            <person name="Gillette P."/>
            <person name="Baker A.C."/>
            <person name="Traylor-Knowles N."/>
        </authorList>
    </citation>
    <scope>NUCLEOTIDE SEQUENCE [LARGE SCALE GENOMIC DNA]</scope>
    <source>
        <strain evidence="12">RSMAS</strain>
        <tissue evidence="12">Whole animal</tissue>
    </source>
</reference>
<gene>
    <name evidence="12" type="ORF">pdam_00015903</name>
</gene>
<dbReference type="PANTHER" id="PTHR24246">
    <property type="entry name" value="OLFACTORY RECEPTOR AND ADENOSINE RECEPTOR"/>
    <property type="match status" value="1"/>
</dbReference>
<feature type="transmembrane region" description="Helical" evidence="10">
    <location>
        <begin position="135"/>
        <end position="161"/>
    </location>
</feature>
<evidence type="ECO:0000313" key="12">
    <source>
        <dbReference type="EMBL" id="RMX57632.1"/>
    </source>
</evidence>
<dbReference type="Gene3D" id="1.20.1070.10">
    <property type="entry name" value="Rhodopsin 7-helix transmembrane proteins"/>
    <property type="match status" value="1"/>
</dbReference>
<evidence type="ECO:0000256" key="8">
    <source>
        <dbReference type="ARBA" id="ARBA00023180"/>
    </source>
</evidence>
<dbReference type="PRINTS" id="PR00237">
    <property type="entry name" value="GPCRRHODOPSN"/>
</dbReference>
<dbReference type="InterPro" id="IPR000276">
    <property type="entry name" value="GPCR_Rhodpsn"/>
</dbReference>
<dbReference type="GO" id="GO:0005886">
    <property type="term" value="C:plasma membrane"/>
    <property type="evidence" value="ECO:0007669"/>
    <property type="project" value="UniProtKB-SubCell"/>
</dbReference>
<evidence type="ECO:0000256" key="2">
    <source>
        <dbReference type="ARBA" id="ARBA00022475"/>
    </source>
</evidence>
<keyword evidence="13" id="KW-1185">Reference proteome</keyword>
<evidence type="ECO:0000256" key="3">
    <source>
        <dbReference type="ARBA" id="ARBA00022692"/>
    </source>
</evidence>
<evidence type="ECO:0000256" key="4">
    <source>
        <dbReference type="ARBA" id="ARBA00022989"/>
    </source>
</evidence>
<keyword evidence="9" id="KW-0807">Transducer</keyword>
<feature type="domain" description="G-protein coupled receptors family 1 profile" evidence="11">
    <location>
        <begin position="38"/>
        <end position="269"/>
    </location>
</feature>
<dbReference type="InterPro" id="IPR017452">
    <property type="entry name" value="GPCR_Rhodpsn_7TM"/>
</dbReference>
<dbReference type="Proteomes" id="UP000275408">
    <property type="component" value="Unassembled WGS sequence"/>
</dbReference>
<evidence type="ECO:0000256" key="6">
    <source>
        <dbReference type="ARBA" id="ARBA00023136"/>
    </source>
</evidence>
<dbReference type="EMBL" id="RCHS01000626">
    <property type="protein sequence ID" value="RMX57632.1"/>
    <property type="molecule type" value="Genomic_DNA"/>
</dbReference>
<keyword evidence="8" id="KW-0325">Glycoprotein</keyword>
<dbReference type="OMA" id="LYCFRIP"/>
<keyword evidence="2" id="KW-1003">Cell membrane</keyword>
<feature type="transmembrane region" description="Helical" evidence="10">
    <location>
        <begin position="59"/>
        <end position="83"/>
    </location>
</feature>
<name>A0A3M6UVD7_POCDA</name>
<dbReference type="PANTHER" id="PTHR24246:SF27">
    <property type="entry name" value="ADENOSINE RECEPTOR, ISOFORM A"/>
    <property type="match status" value="1"/>
</dbReference>
<dbReference type="SUPFAM" id="SSF81321">
    <property type="entry name" value="Family A G protein-coupled receptor-like"/>
    <property type="match status" value="1"/>
</dbReference>
<dbReference type="AlphaFoldDB" id="A0A3M6UVD7"/>
<proteinExistence type="predicted"/>
<dbReference type="PROSITE" id="PS50262">
    <property type="entry name" value="G_PROTEIN_RECEP_F1_2"/>
    <property type="match status" value="1"/>
</dbReference>
<evidence type="ECO:0000256" key="9">
    <source>
        <dbReference type="ARBA" id="ARBA00023224"/>
    </source>
</evidence>
<comment type="subcellular location">
    <subcellularLocation>
        <location evidence="1">Cell membrane</location>
        <topology evidence="1">Multi-pass membrane protein</topology>
    </subcellularLocation>
</comment>
<dbReference type="SMART" id="SM01381">
    <property type="entry name" value="7TM_GPCR_Srsx"/>
    <property type="match status" value="1"/>
</dbReference>
<evidence type="ECO:0000313" key="13">
    <source>
        <dbReference type="Proteomes" id="UP000275408"/>
    </source>
</evidence>
<accession>A0A3M6UVD7</accession>
<keyword evidence="7" id="KW-0675">Receptor</keyword>
<evidence type="ECO:0000256" key="5">
    <source>
        <dbReference type="ARBA" id="ARBA00023040"/>
    </source>
</evidence>
<keyword evidence="5" id="KW-0297">G-protein coupled receptor</keyword>
<evidence type="ECO:0000259" key="11">
    <source>
        <dbReference type="PROSITE" id="PS50262"/>
    </source>
</evidence>